<accession>A0AAV4QZU9</accession>
<name>A0AAV4QZU9_9ARAC</name>
<evidence type="ECO:0000313" key="1">
    <source>
        <dbReference type="EMBL" id="GIY13652.1"/>
    </source>
</evidence>
<evidence type="ECO:0000313" key="2">
    <source>
        <dbReference type="Proteomes" id="UP001054837"/>
    </source>
</evidence>
<proteinExistence type="predicted"/>
<reference evidence="1 2" key="1">
    <citation type="submission" date="2021-06" db="EMBL/GenBank/DDBJ databases">
        <title>Caerostris darwini draft genome.</title>
        <authorList>
            <person name="Kono N."/>
            <person name="Arakawa K."/>
        </authorList>
    </citation>
    <scope>NUCLEOTIDE SEQUENCE [LARGE SCALE GENOMIC DNA]</scope>
</reference>
<dbReference type="Proteomes" id="UP001054837">
    <property type="component" value="Unassembled WGS sequence"/>
</dbReference>
<comment type="caution">
    <text evidence="1">The sequence shown here is derived from an EMBL/GenBank/DDBJ whole genome shotgun (WGS) entry which is preliminary data.</text>
</comment>
<keyword evidence="2" id="KW-1185">Reference proteome</keyword>
<dbReference type="EMBL" id="BPLQ01005267">
    <property type="protein sequence ID" value="GIY13652.1"/>
    <property type="molecule type" value="Genomic_DNA"/>
</dbReference>
<gene>
    <name evidence="1" type="ORF">CDAR_351</name>
</gene>
<dbReference type="AlphaFoldDB" id="A0AAV4QZU9"/>
<organism evidence="1 2">
    <name type="scientific">Caerostris darwini</name>
    <dbReference type="NCBI Taxonomy" id="1538125"/>
    <lineage>
        <taxon>Eukaryota</taxon>
        <taxon>Metazoa</taxon>
        <taxon>Ecdysozoa</taxon>
        <taxon>Arthropoda</taxon>
        <taxon>Chelicerata</taxon>
        <taxon>Arachnida</taxon>
        <taxon>Araneae</taxon>
        <taxon>Araneomorphae</taxon>
        <taxon>Entelegynae</taxon>
        <taxon>Araneoidea</taxon>
        <taxon>Araneidae</taxon>
        <taxon>Caerostris</taxon>
    </lineage>
</organism>
<protein>
    <submittedName>
        <fullName evidence="1">Uncharacterized protein</fullName>
    </submittedName>
</protein>
<sequence length="116" mass="12456">MPSDSVTGHLPNGALLSVFLDSVSMLGCTVGLTDAITKNERLTNGVTDETYPSIDAMPFLWKTTPDYTKAYVMGESLNIVSGLVLFLSTVFLETVSGGLSSLNHKEFLSGLQSYMV</sequence>